<dbReference type="InterPro" id="IPR026992">
    <property type="entry name" value="DIOX_N"/>
</dbReference>
<sequence length="424" mass="47664">MEDGEESSTSCPMGESAQDMGLGYVPKCYMIPTSHRPSLKPENANVALINLTGLQECSLKRSMIVKDIGDACRRNGFFQVINHGIDQSVLDGALSSALEFFSMPTGEKMKFMSNDVHNPVRYGMSLKDGEDKIQFWRVFLKHYAHPLEEWVINHGIDQSVLDGALSSALEFFSMPTGEKMKFMSNDVHNPVRYGMSLKDGEDKIQFWRVFLKHYAHPLEEWVKSWPEKPPSYREKMGNYAAGGRKLAMEIMSAITESLGLGSTYLNPKMEEGIQVVTVNCYPPCPQPVLALGLPPHSDYSCLTIILQSTTGLEILNKEDMTWRAVPDLKGALQVHVGDHIEVLSNGAYKSVVHRATLNKDRTRISIASLHSLGMDEKMETAKELVDQQNPKRYKESSFKDFLNFLAKNDLADGKNFMETLKIKN</sequence>
<dbReference type="OrthoDB" id="627829at2759"/>
<dbReference type="OMA" id="HYAHPLC"/>
<keyword evidence="2 4" id="KW-0479">Metal-binding</keyword>
<evidence type="ECO:0000256" key="1">
    <source>
        <dbReference type="ARBA" id="ARBA00008056"/>
    </source>
</evidence>
<keyword evidence="7" id="KW-1185">Reference proteome</keyword>
<organism evidence="6 7">
    <name type="scientific">Actinidia chinensis var. chinensis</name>
    <name type="common">Chinese soft-hair kiwi</name>
    <dbReference type="NCBI Taxonomy" id="1590841"/>
    <lineage>
        <taxon>Eukaryota</taxon>
        <taxon>Viridiplantae</taxon>
        <taxon>Streptophyta</taxon>
        <taxon>Embryophyta</taxon>
        <taxon>Tracheophyta</taxon>
        <taxon>Spermatophyta</taxon>
        <taxon>Magnoliopsida</taxon>
        <taxon>eudicotyledons</taxon>
        <taxon>Gunneridae</taxon>
        <taxon>Pentapetalae</taxon>
        <taxon>asterids</taxon>
        <taxon>Ericales</taxon>
        <taxon>Actinidiaceae</taxon>
        <taxon>Actinidia</taxon>
    </lineage>
</organism>
<comment type="similarity">
    <text evidence="1 4">Belongs to the iron/ascorbate-dependent oxidoreductase family.</text>
</comment>
<reference evidence="6 7" key="1">
    <citation type="submission" date="2017-07" db="EMBL/GenBank/DDBJ databases">
        <title>An improved, manually edited Actinidia chinensis var. chinensis (kiwifruit) genome highlights the challenges associated with draft genomes and gene prediction in plants.</title>
        <authorList>
            <person name="Pilkington S."/>
            <person name="Crowhurst R."/>
            <person name="Hilario E."/>
            <person name="Nardozza S."/>
            <person name="Fraser L."/>
            <person name="Peng Y."/>
            <person name="Gunaseelan K."/>
            <person name="Simpson R."/>
            <person name="Tahir J."/>
            <person name="Deroles S."/>
            <person name="Templeton K."/>
            <person name="Luo Z."/>
            <person name="Davy M."/>
            <person name="Cheng C."/>
            <person name="Mcneilage M."/>
            <person name="Scaglione D."/>
            <person name="Liu Y."/>
            <person name="Zhang Q."/>
            <person name="Datson P."/>
            <person name="De Silva N."/>
            <person name="Gardiner S."/>
            <person name="Bassett H."/>
            <person name="Chagne D."/>
            <person name="Mccallum J."/>
            <person name="Dzierzon H."/>
            <person name="Deng C."/>
            <person name="Wang Y.-Y."/>
            <person name="Barron N."/>
            <person name="Manako K."/>
            <person name="Bowen J."/>
            <person name="Foster T."/>
            <person name="Erridge Z."/>
            <person name="Tiffin H."/>
            <person name="Waite C."/>
            <person name="Davies K."/>
            <person name="Grierson E."/>
            <person name="Laing W."/>
            <person name="Kirk R."/>
            <person name="Chen X."/>
            <person name="Wood M."/>
            <person name="Montefiori M."/>
            <person name="Brummell D."/>
            <person name="Schwinn K."/>
            <person name="Catanach A."/>
            <person name="Fullerton C."/>
            <person name="Li D."/>
            <person name="Meiyalaghan S."/>
            <person name="Nieuwenhuizen N."/>
            <person name="Read N."/>
            <person name="Prakash R."/>
            <person name="Hunter D."/>
            <person name="Zhang H."/>
            <person name="Mckenzie M."/>
            <person name="Knabel M."/>
            <person name="Harris A."/>
            <person name="Allan A."/>
            <person name="Chen A."/>
            <person name="Janssen B."/>
            <person name="Plunkett B."/>
            <person name="Dwamena C."/>
            <person name="Voogd C."/>
            <person name="Leif D."/>
            <person name="Lafferty D."/>
            <person name="Souleyre E."/>
            <person name="Varkonyi-Gasic E."/>
            <person name="Gambi F."/>
            <person name="Hanley J."/>
            <person name="Yao J.-L."/>
            <person name="Cheung J."/>
            <person name="David K."/>
            <person name="Warren B."/>
            <person name="Marsh K."/>
            <person name="Snowden K."/>
            <person name="Lin-Wang K."/>
            <person name="Brian L."/>
            <person name="Martinez-Sanchez M."/>
            <person name="Wang M."/>
            <person name="Ileperuma N."/>
            <person name="Macnee N."/>
            <person name="Campin R."/>
            <person name="Mcatee P."/>
            <person name="Drummond R."/>
            <person name="Espley R."/>
            <person name="Ireland H."/>
            <person name="Wu R."/>
            <person name="Atkinson R."/>
            <person name="Karunairetnam S."/>
            <person name="Bulley S."/>
            <person name="Chunkath S."/>
            <person name="Hanley Z."/>
            <person name="Storey R."/>
            <person name="Thrimawithana A."/>
            <person name="Thomson S."/>
            <person name="David C."/>
            <person name="Testolin R."/>
        </authorList>
    </citation>
    <scope>NUCLEOTIDE SEQUENCE [LARGE SCALE GENOMIC DNA]</scope>
    <source>
        <strain evidence="7">cv. Red5</strain>
        <tissue evidence="6">Young leaf</tissue>
    </source>
</reference>
<evidence type="ECO:0000256" key="2">
    <source>
        <dbReference type="ARBA" id="ARBA00022723"/>
    </source>
</evidence>
<gene>
    <name evidence="6" type="ORF">CEY00_Acc27903</name>
</gene>
<dbReference type="InterPro" id="IPR050295">
    <property type="entry name" value="Plant_2OG-oxidoreductases"/>
</dbReference>
<dbReference type="InParanoid" id="A0A2R6PLS5"/>
<dbReference type="GO" id="GO:0046872">
    <property type="term" value="F:metal ion binding"/>
    <property type="evidence" value="ECO:0007669"/>
    <property type="project" value="UniProtKB-KW"/>
</dbReference>
<dbReference type="InterPro" id="IPR027443">
    <property type="entry name" value="IPNS-like_sf"/>
</dbReference>
<dbReference type="AlphaFoldDB" id="A0A2R6PLS5"/>
<dbReference type="InterPro" id="IPR044861">
    <property type="entry name" value="IPNS-like_FE2OG_OXY"/>
</dbReference>
<dbReference type="STRING" id="1590841.A0A2R6PLS5"/>
<dbReference type="InterPro" id="IPR005123">
    <property type="entry name" value="Oxoglu/Fe-dep_dioxygenase_dom"/>
</dbReference>
<keyword evidence="3 4" id="KW-0408">Iron</keyword>
<dbReference type="SUPFAM" id="SSF51197">
    <property type="entry name" value="Clavaminate synthase-like"/>
    <property type="match status" value="2"/>
</dbReference>
<accession>A0A2R6PLS5</accession>
<dbReference type="PROSITE" id="PS51471">
    <property type="entry name" value="FE2OG_OXY"/>
    <property type="match status" value="1"/>
</dbReference>
<dbReference type="PANTHER" id="PTHR47991">
    <property type="entry name" value="OXOGLUTARATE/IRON-DEPENDENT DIOXYGENASE"/>
    <property type="match status" value="1"/>
</dbReference>
<dbReference type="Proteomes" id="UP000241394">
    <property type="component" value="Chromosome LG24"/>
</dbReference>
<dbReference type="EMBL" id="NKQK01000024">
    <property type="protein sequence ID" value="PSR93291.1"/>
    <property type="molecule type" value="Genomic_DNA"/>
</dbReference>
<dbReference type="Pfam" id="PF14226">
    <property type="entry name" value="DIOX_N"/>
    <property type="match status" value="2"/>
</dbReference>
<dbReference type="GO" id="GO:0016705">
    <property type="term" value="F:oxidoreductase activity, acting on paired donors, with incorporation or reduction of molecular oxygen"/>
    <property type="evidence" value="ECO:0007669"/>
    <property type="project" value="UniProtKB-ARBA"/>
</dbReference>
<proteinExistence type="inferred from homology"/>
<reference evidence="7" key="2">
    <citation type="journal article" date="2018" name="BMC Genomics">
        <title>A manually annotated Actinidia chinensis var. chinensis (kiwifruit) genome highlights the challenges associated with draft genomes and gene prediction in plants.</title>
        <authorList>
            <person name="Pilkington S.M."/>
            <person name="Crowhurst R."/>
            <person name="Hilario E."/>
            <person name="Nardozza S."/>
            <person name="Fraser L."/>
            <person name="Peng Y."/>
            <person name="Gunaseelan K."/>
            <person name="Simpson R."/>
            <person name="Tahir J."/>
            <person name="Deroles S.C."/>
            <person name="Templeton K."/>
            <person name="Luo Z."/>
            <person name="Davy M."/>
            <person name="Cheng C."/>
            <person name="McNeilage M."/>
            <person name="Scaglione D."/>
            <person name="Liu Y."/>
            <person name="Zhang Q."/>
            <person name="Datson P."/>
            <person name="De Silva N."/>
            <person name="Gardiner S.E."/>
            <person name="Bassett H."/>
            <person name="Chagne D."/>
            <person name="McCallum J."/>
            <person name="Dzierzon H."/>
            <person name="Deng C."/>
            <person name="Wang Y.Y."/>
            <person name="Barron L."/>
            <person name="Manako K."/>
            <person name="Bowen J."/>
            <person name="Foster T.M."/>
            <person name="Erridge Z.A."/>
            <person name="Tiffin H."/>
            <person name="Waite C.N."/>
            <person name="Davies K.M."/>
            <person name="Grierson E.P."/>
            <person name="Laing W.A."/>
            <person name="Kirk R."/>
            <person name="Chen X."/>
            <person name="Wood M."/>
            <person name="Montefiori M."/>
            <person name="Brummell D.A."/>
            <person name="Schwinn K.E."/>
            <person name="Catanach A."/>
            <person name="Fullerton C."/>
            <person name="Li D."/>
            <person name="Meiyalaghan S."/>
            <person name="Nieuwenhuizen N."/>
            <person name="Read N."/>
            <person name="Prakash R."/>
            <person name="Hunter D."/>
            <person name="Zhang H."/>
            <person name="McKenzie M."/>
            <person name="Knabel M."/>
            <person name="Harris A."/>
            <person name="Allan A.C."/>
            <person name="Gleave A."/>
            <person name="Chen A."/>
            <person name="Janssen B.J."/>
            <person name="Plunkett B."/>
            <person name="Ampomah-Dwamena C."/>
            <person name="Voogd C."/>
            <person name="Leif D."/>
            <person name="Lafferty D."/>
            <person name="Souleyre E.J.F."/>
            <person name="Varkonyi-Gasic E."/>
            <person name="Gambi F."/>
            <person name="Hanley J."/>
            <person name="Yao J.L."/>
            <person name="Cheung J."/>
            <person name="David K.M."/>
            <person name="Warren B."/>
            <person name="Marsh K."/>
            <person name="Snowden K.C."/>
            <person name="Lin-Wang K."/>
            <person name="Brian L."/>
            <person name="Martinez-Sanchez M."/>
            <person name="Wang M."/>
            <person name="Ileperuma N."/>
            <person name="Macnee N."/>
            <person name="Campin R."/>
            <person name="McAtee P."/>
            <person name="Drummond R.S.M."/>
            <person name="Espley R.V."/>
            <person name="Ireland H.S."/>
            <person name="Wu R."/>
            <person name="Atkinson R.G."/>
            <person name="Karunairetnam S."/>
            <person name="Bulley S."/>
            <person name="Chunkath S."/>
            <person name="Hanley Z."/>
            <person name="Storey R."/>
            <person name="Thrimawithana A.H."/>
            <person name="Thomson S."/>
            <person name="David C."/>
            <person name="Testolin R."/>
            <person name="Huang H."/>
            <person name="Hellens R.P."/>
            <person name="Schaffer R.J."/>
        </authorList>
    </citation>
    <scope>NUCLEOTIDE SEQUENCE [LARGE SCALE GENOMIC DNA]</scope>
    <source>
        <strain evidence="7">cv. Red5</strain>
    </source>
</reference>
<evidence type="ECO:0000256" key="4">
    <source>
        <dbReference type="RuleBase" id="RU003682"/>
    </source>
</evidence>
<dbReference type="Gramene" id="PSR93291">
    <property type="protein sequence ID" value="PSR93291"/>
    <property type="gene ID" value="CEY00_Acc27903"/>
</dbReference>
<dbReference type="Pfam" id="PF03171">
    <property type="entry name" value="2OG-FeII_Oxy"/>
    <property type="match status" value="1"/>
</dbReference>
<evidence type="ECO:0000256" key="3">
    <source>
        <dbReference type="ARBA" id="ARBA00023004"/>
    </source>
</evidence>
<comment type="caution">
    <text evidence="6">The sequence shown here is derived from an EMBL/GenBank/DDBJ whole genome shotgun (WGS) entry which is preliminary data.</text>
</comment>
<evidence type="ECO:0000313" key="6">
    <source>
        <dbReference type="EMBL" id="PSR93291.1"/>
    </source>
</evidence>
<name>A0A2R6PLS5_ACTCC</name>
<keyword evidence="4" id="KW-0560">Oxidoreductase</keyword>
<evidence type="ECO:0000259" key="5">
    <source>
        <dbReference type="PROSITE" id="PS51471"/>
    </source>
</evidence>
<dbReference type="Gene3D" id="2.60.120.330">
    <property type="entry name" value="B-lactam Antibiotic, Isopenicillin N Synthase, Chain"/>
    <property type="match status" value="2"/>
</dbReference>
<evidence type="ECO:0000313" key="7">
    <source>
        <dbReference type="Proteomes" id="UP000241394"/>
    </source>
</evidence>
<protein>
    <submittedName>
        <fullName evidence="6">Protein DOWNY MILDEW RESISTANCE like</fullName>
    </submittedName>
</protein>
<feature type="domain" description="Fe2OG dioxygenase" evidence="5">
    <location>
        <begin position="272"/>
        <end position="372"/>
    </location>
</feature>